<dbReference type="PANTHER" id="PTHR47027:SF25">
    <property type="entry name" value="REVERSE TRANSCRIPTASE DOMAIN-CONTAINING PROTEIN"/>
    <property type="match status" value="1"/>
</dbReference>
<dbReference type="PANTHER" id="PTHR47027">
    <property type="entry name" value="REVERSE TRANSCRIPTASE DOMAIN-CONTAINING PROTEIN"/>
    <property type="match status" value="1"/>
</dbReference>
<name>A7SIP8_NEMVE</name>
<accession>A7SIP8</accession>
<sequence>GVPEKITNIIRKSYEGMTCRVVHGRQLIDAFEIRTGVRQGCLLSPFLFLLAIDWIMKTSTDQKRNGIQWTLWKQL</sequence>
<dbReference type="InParanoid" id="A7SIP8"/>
<proteinExistence type="predicted"/>
<protein>
    <recommendedName>
        <fullName evidence="3">Reverse transcriptase domain-containing protein</fullName>
    </recommendedName>
</protein>
<gene>
    <name evidence="1" type="ORF">NEMVEDRAFT_v1g119796</name>
</gene>
<dbReference type="EMBL" id="DS469670">
    <property type="protein sequence ID" value="EDO36448.1"/>
    <property type="molecule type" value="Genomic_DNA"/>
</dbReference>
<dbReference type="Proteomes" id="UP000001593">
    <property type="component" value="Unassembled WGS sequence"/>
</dbReference>
<evidence type="ECO:0008006" key="3">
    <source>
        <dbReference type="Google" id="ProtNLM"/>
    </source>
</evidence>
<evidence type="ECO:0000313" key="2">
    <source>
        <dbReference type="Proteomes" id="UP000001593"/>
    </source>
</evidence>
<evidence type="ECO:0000313" key="1">
    <source>
        <dbReference type="EMBL" id="EDO36448.1"/>
    </source>
</evidence>
<feature type="non-terminal residue" evidence="1">
    <location>
        <position position="75"/>
    </location>
</feature>
<keyword evidence="2" id="KW-1185">Reference proteome</keyword>
<dbReference type="OMA" id="YRNVECR"/>
<reference evidence="1 2" key="1">
    <citation type="journal article" date="2007" name="Science">
        <title>Sea anemone genome reveals ancestral eumetazoan gene repertoire and genomic organization.</title>
        <authorList>
            <person name="Putnam N.H."/>
            <person name="Srivastava M."/>
            <person name="Hellsten U."/>
            <person name="Dirks B."/>
            <person name="Chapman J."/>
            <person name="Salamov A."/>
            <person name="Terry A."/>
            <person name="Shapiro H."/>
            <person name="Lindquist E."/>
            <person name="Kapitonov V.V."/>
            <person name="Jurka J."/>
            <person name="Genikhovich G."/>
            <person name="Grigoriev I.V."/>
            <person name="Lucas S.M."/>
            <person name="Steele R.E."/>
            <person name="Finnerty J.R."/>
            <person name="Technau U."/>
            <person name="Martindale M.Q."/>
            <person name="Rokhsar D.S."/>
        </authorList>
    </citation>
    <scope>NUCLEOTIDE SEQUENCE [LARGE SCALE GENOMIC DNA]</scope>
    <source>
        <strain evidence="2">CH2 X CH6</strain>
    </source>
</reference>
<organism evidence="1 2">
    <name type="scientific">Nematostella vectensis</name>
    <name type="common">Starlet sea anemone</name>
    <dbReference type="NCBI Taxonomy" id="45351"/>
    <lineage>
        <taxon>Eukaryota</taxon>
        <taxon>Metazoa</taxon>
        <taxon>Cnidaria</taxon>
        <taxon>Anthozoa</taxon>
        <taxon>Hexacorallia</taxon>
        <taxon>Actiniaria</taxon>
        <taxon>Edwardsiidae</taxon>
        <taxon>Nematostella</taxon>
    </lineage>
</organism>
<dbReference type="HOGENOM" id="CLU_200127_0_0_1"/>
<dbReference type="AlphaFoldDB" id="A7SIP8"/>
<feature type="non-terminal residue" evidence="1">
    <location>
        <position position="1"/>
    </location>
</feature>
<dbReference type="STRING" id="45351.A7SIP8"/>
<dbReference type="PhylomeDB" id="A7SIP8"/>